<feature type="transmembrane region" description="Helical" evidence="5">
    <location>
        <begin position="120"/>
        <end position="138"/>
    </location>
</feature>
<gene>
    <name evidence="7" type="ORF">V6R90_15540</name>
</gene>
<feature type="transmembrane region" description="Helical" evidence="5">
    <location>
        <begin position="87"/>
        <end position="108"/>
    </location>
</feature>
<keyword evidence="1" id="KW-0808">Transferase</keyword>
<evidence type="ECO:0000313" key="7">
    <source>
        <dbReference type="EMBL" id="MEQ7848695.1"/>
    </source>
</evidence>
<dbReference type="CDD" id="cd16917">
    <property type="entry name" value="HATPase_UhpB-NarQ-NarX-like"/>
    <property type="match status" value="1"/>
</dbReference>
<dbReference type="RefSeq" id="WP_349805193.1">
    <property type="nucleotide sequence ID" value="NZ_JBEGDP010000020.1"/>
</dbReference>
<evidence type="ECO:0000256" key="4">
    <source>
        <dbReference type="SAM" id="MobiDB-lite"/>
    </source>
</evidence>
<keyword evidence="5" id="KW-0472">Membrane</keyword>
<feature type="domain" description="Signal transduction histidine kinase subgroup 3 dimerisation and phosphoacceptor" evidence="6">
    <location>
        <begin position="234"/>
        <end position="300"/>
    </location>
</feature>
<keyword evidence="3" id="KW-0902">Two-component regulatory system</keyword>
<dbReference type="PANTHER" id="PTHR24421">
    <property type="entry name" value="NITRATE/NITRITE SENSOR PROTEIN NARX-RELATED"/>
    <property type="match status" value="1"/>
</dbReference>
<dbReference type="EMBL" id="JBEGDP010000020">
    <property type="protein sequence ID" value="MEQ7848695.1"/>
    <property type="molecule type" value="Genomic_DNA"/>
</dbReference>
<feature type="compositionally biased region" description="Low complexity" evidence="4">
    <location>
        <begin position="1"/>
        <end position="34"/>
    </location>
</feature>
<dbReference type="Proteomes" id="UP001482520">
    <property type="component" value="Unassembled WGS sequence"/>
</dbReference>
<accession>A0ABV1P1Q5</accession>
<comment type="caution">
    <text evidence="7">The sequence shown here is derived from an EMBL/GenBank/DDBJ whole genome shotgun (WGS) entry which is preliminary data.</text>
</comment>
<evidence type="ECO:0000313" key="8">
    <source>
        <dbReference type="Proteomes" id="UP001482520"/>
    </source>
</evidence>
<reference evidence="7 8" key="1">
    <citation type="submission" date="2024-02" db="EMBL/GenBank/DDBJ databases">
        <title>Full genome sequence of Nocardioides kribbensis.</title>
        <authorList>
            <person name="Poletto B.L."/>
            <person name="Silva G."/>
            <person name="Galante D."/>
            <person name="Campos K.R."/>
            <person name="Santos M.B.N."/>
            <person name="Sacchi C.T."/>
        </authorList>
    </citation>
    <scope>NUCLEOTIDE SEQUENCE [LARGE SCALE GENOMIC DNA]</scope>
    <source>
        <strain evidence="7 8">O4R</strain>
    </source>
</reference>
<dbReference type="InterPro" id="IPR050482">
    <property type="entry name" value="Sensor_HK_TwoCompSys"/>
</dbReference>
<name>A0ABV1P1Q5_9ACTN</name>
<feature type="compositionally biased region" description="Gly residues" evidence="4">
    <location>
        <begin position="403"/>
        <end position="420"/>
    </location>
</feature>
<keyword evidence="5" id="KW-0812">Transmembrane</keyword>
<dbReference type="InterPro" id="IPR036890">
    <property type="entry name" value="HATPase_C_sf"/>
</dbReference>
<evidence type="ECO:0000256" key="2">
    <source>
        <dbReference type="ARBA" id="ARBA00022777"/>
    </source>
</evidence>
<keyword evidence="8" id="KW-1185">Reference proteome</keyword>
<organism evidence="7 8">
    <name type="scientific">Nocardioides kribbensis</name>
    <dbReference type="NCBI Taxonomy" id="305517"/>
    <lineage>
        <taxon>Bacteria</taxon>
        <taxon>Bacillati</taxon>
        <taxon>Actinomycetota</taxon>
        <taxon>Actinomycetes</taxon>
        <taxon>Propionibacteriales</taxon>
        <taxon>Nocardioidaceae</taxon>
        <taxon>Nocardioides</taxon>
    </lineage>
</organism>
<dbReference type="GO" id="GO:0016301">
    <property type="term" value="F:kinase activity"/>
    <property type="evidence" value="ECO:0007669"/>
    <property type="project" value="UniProtKB-KW"/>
</dbReference>
<evidence type="ECO:0000259" key="6">
    <source>
        <dbReference type="Pfam" id="PF07730"/>
    </source>
</evidence>
<dbReference type="Gene3D" id="3.30.565.10">
    <property type="entry name" value="Histidine kinase-like ATPase, C-terminal domain"/>
    <property type="match status" value="1"/>
</dbReference>
<dbReference type="PANTHER" id="PTHR24421:SF63">
    <property type="entry name" value="SENSOR HISTIDINE KINASE DESK"/>
    <property type="match status" value="1"/>
</dbReference>
<dbReference type="Gene3D" id="1.20.5.1930">
    <property type="match status" value="1"/>
</dbReference>
<feature type="transmembrane region" description="Helical" evidence="5">
    <location>
        <begin position="145"/>
        <end position="162"/>
    </location>
</feature>
<feature type="region of interest" description="Disordered" evidence="4">
    <location>
        <begin position="400"/>
        <end position="438"/>
    </location>
</feature>
<dbReference type="InterPro" id="IPR011712">
    <property type="entry name" value="Sig_transdc_His_kin_sub3_dim/P"/>
</dbReference>
<keyword evidence="5" id="KW-1133">Transmembrane helix</keyword>
<evidence type="ECO:0000256" key="1">
    <source>
        <dbReference type="ARBA" id="ARBA00022679"/>
    </source>
</evidence>
<dbReference type="Pfam" id="PF07730">
    <property type="entry name" value="HisKA_3"/>
    <property type="match status" value="1"/>
</dbReference>
<feature type="region of interest" description="Disordered" evidence="4">
    <location>
        <begin position="1"/>
        <end position="44"/>
    </location>
</feature>
<evidence type="ECO:0000256" key="5">
    <source>
        <dbReference type="SAM" id="Phobius"/>
    </source>
</evidence>
<sequence>MSSPDADLDASATAATATPAPGPTPGDAGSARGGSRARRPRWKRWSERSEVERVDLYTRQSIYLLLWSSAGFILWRGSADWGEQPPALVALVVAAVAVTCALGTPVVRDVAALYPAARPVPWRSVGPLLAATAVVLLGDRLLPDGLRGVGAMVALSVLSWSVGGLRDDRVSAALVGGFGLVFWATTGLLVAGLGAAGVTAFFVFTARVSLWLLGVVSELDRARALQADLAVAEERLRFSRDVHDVLGRRLSAIALQSELAARLSERGDTAAAATMLEVRGVAHTALREARALARGYRATDLAQELEGARSLLDAAGIAVALDVADLPTAWHEPAGWVVRECVTNVLRHSAATRVEITYAAGALVVGNDGVGPAGTGPTPGSGLTGLRERLAPLGARLDVGTTGLTGGSGSGGDGGDGGTGRFVVRVSGLDSPPAQVTP</sequence>
<keyword evidence="2 7" id="KW-0418">Kinase</keyword>
<protein>
    <submittedName>
        <fullName evidence="7">Histidine kinase</fullName>
    </submittedName>
</protein>
<proteinExistence type="predicted"/>
<evidence type="ECO:0000256" key="3">
    <source>
        <dbReference type="ARBA" id="ARBA00023012"/>
    </source>
</evidence>
<feature type="transmembrane region" description="Helical" evidence="5">
    <location>
        <begin position="182"/>
        <end position="204"/>
    </location>
</feature>